<evidence type="ECO:0000313" key="1">
    <source>
        <dbReference type="Proteomes" id="UP000887579"/>
    </source>
</evidence>
<organism evidence="1 2">
    <name type="scientific">Panagrolaimus sp. ES5</name>
    <dbReference type="NCBI Taxonomy" id="591445"/>
    <lineage>
        <taxon>Eukaryota</taxon>
        <taxon>Metazoa</taxon>
        <taxon>Ecdysozoa</taxon>
        <taxon>Nematoda</taxon>
        <taxon>Chromadorea</taxon>
        <taxon>Rhabditida</taxon>
        <taxon>Tylenchina</taxon>
        <taxon>Panagrolaimomorpha</taxon>
        <taxon>Panagrolaimoidea</taxon>
        <taxon>Panagrolaimidae</taxon>
        <taxon>Panagrolaimus</taxon>
    </lineage>
</organism>
<proteinExistence type="predicted"/>
<accession>A0AC34FYE7</accession>
<protein>
    <submittedName>
        <fullName evidence="2">NR LBD domain-containing protein</fullName>
    </submittedName>
</protein>
<name>A0AC34FYE7_9BILA</name>
<sequence length="450" mass="50949">MQTLNLRQSSFNTGDNSFDLLPHSSNLGTPPRTSSTSIFRQIRYAASAPEIIINTEIKRDESSKNKNEKFENYAFSDFEEKNEGENNDEEAEAENENEIEEEEEDMEDEDDEDEEMMIPAAAETTNSCLLFHSTPNKNLIHELIDVDRLELLINLRGLQIRGGPPNSDETAAASLRLSRIGDEIVEQLVEWTKVLPFYNELPVEVHTHLLTQRWSELVLLSACFYAVCTQCNRAEDVEVEQPSFENANSNLILFQRRLSAVMNKQIPFEHVSKEAGLLVEKLTVLLNTFSKLNITLEAYVCLKAITLVHYGNPPNDDPKTSHFHKIYSKKVQIIQDQFVKALQIHLSQCENGPRLTDLFNFLPLLSSTAAILLKSKMFYVPFLICREPDRFIDSSCSENELSSSRKDLQQQQQNPIKTTSTSTSSPTQSQPFVAANSTSSSISDVVEMDI</sequence>
<reference evidence="2" key="1">
    <citation type="submission" date="2022-11" db="UniProtKB">
        <authorList>
            <consortium name="WormBaseParasite"/>
        </authorList>
    </citation>
    <scope>IDENTIFICATION</scope>
</reference>
<dbReference type="WBParaSite" id="ES5_v2.g22062.t1">
    <property type="protein sequence ID" value="ES5_v2.g22062.t1"/>
    <property type="gene ID" value="ES5_v2.g22062"/>
</dbReference>
<dbReference type="Proteomes" id="UP000887579">
    <property type="component" value="Unplaced"/>
</dbReference>
<evidence type="ECO:0000313" key="2">
    <source>
        <dbReference type="WBParaSite" id="ES5_v2.g22062.t1"/>
    </source>
</evidence>